<dbReference type="HOGENOM" id="CLU_047362_0_0_2"/>
<dbReference type="AlphaFoldDB" id="D5VR36"/>
<dbReference type="GO" id="GO:0005524">
    <property type="term" value="F:ATP binding"/>
    <property type="evidence" value="ECO:0007669"/>
    <property type="project" value="UniProtKB-KW"/>
</dbReference>
<dbReference type="RefSeq" id="WP_013099785.1">
    <property type="nucleotide sequence ID" value="NC_014122.1"/>
</dbReference>
<evidence type="ECO:0000313" key="5">
    <source>
        <dbReference type="Proteomes" id="UP000002061"/>
    </source>
</evidence>
<dbReference type="PANTHER" id="PTHR43024">
    <property type="entry name" value="UDP-N-ACETYLMURAMOYL-TRIPEPTIDE--D-ALANYL-D-ALANINE LIGASE"/>
    <property type="match status" value="1"/>
</dbReference>
<dbReference type="Gene3D" id="3.40.1190.10">
    <property type="entry name" value="Mur-like, catalytic domain"/>
    <property type="match status" value="1"/>
</dbReference>
<evidence type="ECO:0000256" key="1">
    <source>
        <dbReference type="ARBA" id="ARBA00022598"/>
    </source>
</evidence>
<keyword evidence="2" id="KW-0547">Nucleotide-binding</keyword>
<keyword evidence="5" id="KW-1185">Reference proteome</keyword>
<sequence>MKLIVDVNHGALELAKHYLFLGYDVAIYDIYNKLEKSKEHRIIFENLKEKFGVELINNPEFSSFDEVIAPIHCPLTISFTSFHDAVSFIIKKRFKDKSKRIICITGVKGKTTTTEILYSLLKDDYEIALHNSNRGSIAPPAILDLLEREEKDLYIFECSLGLVESKYGAITNILENYPIAKGKRRAIVKFLTTKNCETCYVNKEDLVKYNIKVKENFKVLDTEVKILKKYPLRFLYMNEEIELNESCLGLHYIKNSIFALEIAKNYMDIKDAIKKLKNIKIKNRMEVKGKVVRNINPGLDVKAIEYSIRDYLSIFDGPIYIGGNFGVTCEEIDIKKLSEVLKKFKAKYVFVGEIGKELLKYIDGEYLEEIDEVEEGLIIIRHSL</sequence>
<evidence type="ECO:0000256" key="2">
    <source>
        <dbReference type="ARBA" id="ARBA00022741"/>
    </source>
</evidence>
<accession>D5VR36</accession>
<evidence type="ECO:0000313" key="4">
    <source>
        <dbReference type="EMBL" id="ADG13039.1"/>
    </source>
</evidence>
<dbReference type="InterPro" id="IPR051046">
    <property type="entry name" value="MurCDEF_CellWall_CoF430Synth"/>
</dbReference>
<keyword evidence="1 4" id="KW-0436">Ligase</keyword>
<dbReference type="Proteomes" id="UP000002061">
    <property type="component" value="Chromosome"/>
</dbReference>
<dbReference type="KEGG" id="mif:Metin_0369"/>
<dbReference type="NCBIfam" id="NF033197">
    <property type="entry name" value="F430_CfbE"/>
    <property type="match status" value="1"/>
</dbReference>
<dbReference type="GeneID" id="9131373"/>
<organism evidence="4 5">
    <name type="scientific">Methanocaldococcus infernus (strain DSM 11812 / JCM 15783 / ME)</name>
    <dbReference type="NCBI Taxonomy" id="573063"/>
    <lineage>
        <taxon>Archaea</taxon>
        <taxon>Methanobacteriati</taxon>
        <taxon>Methanobacteriota</taxon>
        <taxon>Methanomada group</taxon>
        <taxon>Methanococci</taxon>
        <taxon>Methanococcales</taxon>
        <taxon>Methanocaldococcaceae</taxon>
        <taxon>Methanocaldococcus</taxon>
    </lineage>
</organism>
<dbReference type="STRING" id="573063.Metin_0369"/>
<proteinExistence type="predicted"/>
<dbReference type="InterPro" id="IPR036565">
    <property type="entry name" value="Mur-like_cat_sf"/>
</dbReference>
<protein>
    <submittedName>
        <fullName evidence="4">Mur ligase middle domain protein</fullName>
    </submittedName>
</protein>
<dbReference type="GO" id="GO:0016874">
    <property type="term" value="F:ligase activity"/>
    <property type="evidence" value="ECO:0007669"/>
    <property type="project" value="UniProtKB-KW"/>
</dbReference>
<name>D5VR36_METIM</name>
<keyword evidence="3" id="KW-0067">ATP-binding</keyword>
<dbReference type="PANTHER" id="PTHR43024:SF1">
    <property type="entry name" value="UDP-N-ACETYLMURAMOYL-TRIPEPTIDE--D-ALANYL-D-ALANINE LIGASE"/>
    <property type="match status" value="1"/>
</dbReference>
<reference evidence="4" key="1">
    <citation type="submission" date="2010-04" db="EMBL/GenBank/DDBJ databases">
        <title>Complete sequence of Methanocaldococcus infernus ME.</title>
        <authorList>
            <consortium name="US DOE Joint Genome Institute"/>
            <person name="Lucas S."/>
            <person name="Copeland A."/>
            <person name="Lapidus A."/>
            <person name="Cheng J.-F."/>
            <person name="Bruce D."/>
            <person name="Goodwin L."/>
            <person name="Pitluck S."/>
            <person name="Munk A.C."/>
            <person name="Detter J.C."/>
            <person name="Han C."/>
            <person name="Tapia R."/>
            <person name="Land M."/>
            <person name="Hauser L."/>
            <person name="Kyrpides N."/>
            <person name="Mikhailova N."/>
            <person name="Sieprawska-Lupa M."/>
            <person name="Whitman W.B."/>
            <person name="Woyke T."/>
        </authorList>
    </citation>
    <scope>NUCLEOTIDE SEQUENCE [LARGE SCALE GENOMIC DNA]</scope>
    <source>
        <strain evidence="4">ME</strain>
    </source>
</reference>
<dbReference type="EMBL" id="CP002009">
    <property type="protein sequence ID" value="ADG13039.1"/>
    <property type="molecule type" value="Genomic_DNA"/>
</dbReference>
<dbReference type="OrthoDB" id="52890at2157"/>
<evidence type="ECO:0000256" key="3">
    <source>
        <dbReference type="ARBA" id="ARBA00022840"/>
    </source>
</evidence>
<dbReference type="SUPFAM" id="SSF53623">
    <property type="entry name" value="MurD-like peptide ligases, catalytic domain"/>
    <property type="match status" value="1"/>
</dbReference>
<dbReference type="eggNOG" id="arCOG02822">
    <property type="taxonomic scope" value="Archaea"/>
</dbReference>
<gene>
    <name evidence="4" type="ordered locus">Metin_0369</name>
</gene>